<comment type="caution">
    <text evidence="1">The sequence shown here is derived from an EMBL/GenBank/DDBJ whole genome shotgun (WGS) entry which is preliminary data.</text>
</comment>
<organism evidence="1 2">
    <name type="scientific">Actinomadura rudentiformis</name>
    <dbReference type="NCBI Taxonomy" id="359158"/>
    <lineage>
        <taxon>Bacteria</taxon>
        <taxon>Bacillati</taxon>
        <taxon>Actinomycetota</taxon>
        <taxon>Actinomycetes</taxon>
        <taxon>Streptosporangiales</taxon>
        <taxon>Thermomonosporaceae</taxon>
        <taxon>Actinomadura</taxon>
    </lineage>
</organism>
<dbReference type="RefSeq" id="WP_151558292.1">
    <property type="nucleotide sequence ID" value="NZ_WBMT01000002.1"/>
</dbReference>
<accession>A0A6H9Z142</accession>
<dbReference type="Proteomes" id="UP000468735">
    <property type="component" value="Unassembled WGS sequence"/>
</dbReference>
<reference evidence="1 2" key="1">
    <citation type="submission" date="2019-09" db="EMBL/GenBank/DDBJ databases">
        <title>Actinomadura physcomitrii sp. nov., a novel actinomycete isolated from moss [Physcomitrium sphaericum (Ludw) Fuernr].</title>
        <authorList>
            <person name="Zhuang X."/>
            <person name="Liu C."/>
        </authorList>
    </citation>
    <scope>NUCLEOTIDE SEQUENCE [LARGE SCALE GENOMIC DNA]</scope>
    <source>
        <strain evidence="1 2">HMC1</strain>
    </source>
</reference>
<name>A0A6H9Z142_9ACTN</name>
<dbReference type="EMBL" id="WBMT01000002">
    <property type="protein sequence ID" value="KAB2351495.1"/>
    <property type="molecule type" value="Genomic_DNA"/>
</dbReference>
<evidence type="ECO:0000313" key="1">
    <source>
        <dbReference type="EMBL" id="KAB2351495.1"/>
    </source>
</evidence>
<sequence length="152" mass="16388">MARRYIRTPAVQSSGYAFDGALALRPEAVREMGRVPGPPGLRHTAEATLQLVAEVLAGTRPVRQLTRGALPEVCLAIAAHRAPVAAGVRIVPPRILTSWMQQPAPGAAEVGAVVVIGGRVRALALRLELRRGRWRCVTVETADDGRTRRQFS</sequence>
<protein>
    <submittedName>
        <fullName evidence="1">Uncharacterized protein</fullName>
    </submittedName>
</protein>
<dbReference type="InterPro" id="IPR045596">
    <property type="entry name" value="DUF6459"/>
</dbReference>
<dbReference type="Pfam" id="PF20060">
    <property type="entry name" value="DUF6459"/>
    <property type="match status" value="1"/>
</dbReference>
<proteinExistence type="predicted"/>
<dbReference type="AlphaFoldDB" id="A0A6H9Z142"/>
<dbReference type="OrthoDB" id="3483459at2"/>
<gene>
    <name evidence="1" type="ORF">F8566_04475</name>
</gene>
<keyword evidence="2" id="KW-1185">Reference proteome</keyword>
<evidence type="ECO:0000313" key="2">
    <source>
        <dbReference type="Proteomes" id="UP000468735"/>
    </source>
</evidence>